<evidence type="ECO:0000313" key="2">
    <source>
        <dbReference type="Proteomes" id="UP001227268"/>
    </source>
</evidence>
<dbReference type="Proteomes" id="UP001227268">
    <property type="component" value="Unassembled WGS sequence"/>
</dbReference>
<protein>
    <submittedName>
        <fullName evidence="1">Uncharacterized protein</fullName>
    </submittedName>
</protein>
<name>A0ACC2UWW5_9TREE</name>
<organism evidence="1 2">
    <name type="scientific">Naganishia friedmannii</name>
    <dbReference type="NCBI Taxonomy" id="89922"/>
    <lineage>
        <taxon>Eukaryota</taxon>
        <taxon>Fungi</taxon>
        <taxon>Dikarya</taxon>
        <taxon>Basidiomycota</taxon>
        <taxon>Agaricomycotina</taxon>
        <taxon>Tremellomycetes</taxon>
        <taxon>Filobasidiales</taxon>
        <taxon>Filobasidiaceae</taxon>
        <taxon>Naganishia</taxon>
    </lineage>
</organism>
<accession>A0ACC2UWW5</accession>
<evidence type="ECO:0000313" key="1">
    <source>
        <dbReference type="EMBL" id="KAJ9091555.1"/>
    </source>
</evidence>
<gene>
    <name evidence="1" type="ORF">QFC21_007180</name>
</gene>
<reference evidence="1" key="1">
    <citation type="submission" date="2023-04" db="EMBL/GenBank/DDBJ databases">
        <title>Draft Genome sequencing of Naganishia species isolated from polar environments using Oxford Nanopore Technology.</title>
        <authorList>
            <person name="Leo P."/>
            <person name="Venkateswaran K."/>
        </authorList>
    </citation>
    <scope>NUCLEOTIDE SEQUENCE</scope>
    <source>
        <strain evidence="1">MNA-CCFEE 5423</strain>
    </source>
</reference>
<keyword evidence="2" id="KW-1185">Reference proteome</keyword>
<proteinExistence type="predicted"/>
<sequence length="262" mass="30583">MRQNSNPVRSVTELREFTIQDIIDGRDSVRLAPTSDDHLDASASTSVHPAMTIERELVLLRGEECGAFLTGSSPHNQRIERSWRHLREAVIDEFTANFYDMEERGLLNPEDALHLYYLHEFFLPLLQDFLDGFVKAYNRHAQTFVNANRNGFAFDHYPNQEEEAREWYEQVYEDGEVDAGHYNPDNVRYPVPPRHVDDPHGHVDRFTDSLPELLFRPTFRRELERRSGRYLFDTAGDVYVNILAYLKGRLRAQQQREQSLGA</sequence>
<dbReference type="EMBL" id="JASBWT010000050">
    <property type="protein sequence ID" value="KAJ9091555.1"/>
    <property type="molecule type" value="Genomic_DNA"/>
</dbReference>
<comment type="caution">
    <text evidence="1">The sequence shown here is derived from an EMBL/GenBank/DDBJ whole genome shotgun (WGS) entry which is preliminary data.</text>
</comment>